<feature type="non-terminal residue" evidence="2">
    <location>
        <position position="216"/>
    </location>
</feature>
<evidence type="ECO:0000313" key="2">
    <source>
        <dbReference type="EMBL" id="CAG8775570.1"/>
    </source>
</evidence>
<feature type="region of interest" description="Disordered" evidence="1">
    <location>
        <begin position="48"/>
        <end position="216"/>
    </location>
</feature>
<dbReference type="AlphaFoldDB" id="A0A9N9JDK9"/>
<dbReference type="EMBL" id="CAJVPV010049135">
    <property type="protein sequence ID" value="CAG8775570.1"/>
    <property type="molecule type" value="Genomic_DNA"/>
</dbReference>
<keyword evidence="3" id="KW-1185">Reference proteome</keyword>
<gene>
    <name evidence="2" type="ORF">AMORRO_LOCUS16884</name>
</gene>
<protein>
    <submittedName>
        <fullName evidence="2">1046_t:CDS:1</fullName>
    </submittedName>
</protein>
<sequence>GYDLPRGLSFDRVMAEKQSPNNVIYPVLPPIPEHIRKRIIQNFSLEDRQPKHRSNVSSGVSSNSVGIVKTKDNNRTSATTRITNGVNHSVVPKGRRTNGYLSDEGTTSTLSELSSSDHESSLDGWDNYQNSAVGGSPENNQNRSGHSDNDQNSNIDESEENHYTIPDDSDQDSIEPYYGHDSPNENNITNGVKLKNSIASPFTSSPRDKQSNMTPK</sequence>
<evidence type="ECO:0000313" key="3">
    <source>
        <dbReference type="Proteomes" id="UP000789342"/>
    </source>
</evidence>
<comment type="caution">
    <text evidence="2">The sequence shown here is derived from an EMBL/GenBank/DDBJ whole genome shotgun (WGS) entry which is preliminary data.</text>
</comment>
<dbReference type="Proteomes" id="UP000789342">
    <property type="component" value="Unassembled WGS sequence"/>
</dbReference>
<proteinExistence type="predicted"/>
<feature type="compositionally biased region" description="Polar residues" evidence="1">
    <location>
        <begin position="197"/>
        <end position="216"/>
    </location>
</feature>
<dbReference type="OrthoDB" id="2428883at2759"/>
<feature type="compositionally biased region" description="Polar residues" evidence="1">
    <location>
        <begin position="127"/>
        <end position="155"/>
    </location>
</feature>
<accession>A0A9N9JDK9</accession>
<feature type="non-terminal residue" evidence="2">
    <location>
        <position position="1"/>
    </location>
</feature>
<feature type="compositionally biased region" description="Polar residues" evidence="1">
    <location>
        <begin position="75"/>
        <end position="87"/>
    </location>
</feature>
<feature type="compositionally biased region" description="Low complexity" evidence="1">
    <location>
        <begin position="102"/>
        <end position="114"/>
    </location>
</feature>
<reference evidence="2" key="1">
    <citation type="submission" date="2021-06" db="EMBL/GenBank/DDBJ databases">
        <authorList>
            <person name="Kallberg Y."/>
            <person name="Tangrot J."/>
            <person name="Rosling A."/>
        </authorList>
    </citation>
    <scope>NUCLEOTIDE SEQUENCE</scope>
    <source>
        <strain evidence="2">CL551</strain>
    </source>
</reference>
<organism evidence="2 3">
    <name type="scientific">Acaulospora morrowiae</name>
    <dbReference type="NCBI Taxonomy" id="94023"/>
    <lineage>
        <taxon>Eukaryota</taxon>
        <taxon>Fungi</taxon>
        <taxon>Fungi incertae sedis</taxon>
        <taxon>Mucoromycota</taxon>
        <taxon>Glomeromycotina</taxon>
        <taxon>Glomeromycetes</taxon>
        <taxon>Diversisporales</taxon>
        <taxon>Acaulosporaceae</taxon>
        <taxon>Acaulospora</taxon>
    </lineage>
</organism>
<evidence type="ECO:0000256" key="1">
    <source>
        <dbReference type="SAM" id="MobiDB-lite"/>
    </source>
</evidence>
<name>A0A9N9JDK9_9GLOM</name>
<feature type="compositionally biased region" description="Low complexity" evidence="1">
    <location>
        <begin position="55"/>
        <end position="66"/>
    </location>
</feature>